<organism evidence="1 2">
    <name type="scientific">Vespula maculifrons</name>
    <name type="common">Eastern yellow jacket</name>
    <name type="synonym">Wasp</name>
    <dbReference type="NCBI Taxonomy" id="7453"/>
    <lineage>
        <taxon>Eukaryota</taxon>
        <taxon>Metazoa</taxon>
        <taxon>Ecdysozoa</taxon>
        <taxon>Arthropoda</taxon>
        <taxon>Hexapoda</taxon>
        <taxon>Insecta</taxon>
        <taxon>Pterygota</taxon>
        <taxon>Neoptera</taxon>
        <taxon>Endopterygota</taxon>
        <taxon>Hymenoptera</taxon>
        <taxon>Apocrita</taxon>
        <taxon>Aculeata</taxon>
        <taxon>Vespoidea</taxon>
        <taxon>Vespidae</taxon>
        <taxon>Vespinae</taxon>
        <taxon>Vespula</taxon>
    </lineage>
</organism>
<reference evidence="1 2" key="1">
    <citation type="journal article" date="2024" name="Ann. Entomol. Soc. Am.">
        <title>Genomic analyses of the southern and eastern yellowjacket wasps (Hymenoptera: Vespidae) reveal evolutionary signatures of social life.</title>
        <authorList>
            <person name="Catto M.A."/>
            <person name="Caine P.B."/>
            <person name="Orr S.E."/>
            <person name="Hunt B.G."/>
            <person name="Goodisman M.A.D."/>
        </authorList>
    </citation>
    <scope>NUCLEOTIDE SEQUENCE [LARGE SCALE GENOMIC DNA]</scope>
    <source>
        <strain evidence="1">232</strain>
        <tissue evidence="1">Head and thorax</tissue>
    </source>
</reference>
<accession>A0ABD2ANR5</accession>
<protein>
    <submittedName>
        <fullName evidence="1">Uncharacterized protein</fullName>
    </submittedName>
</protein>
<keyword evidence="2" id="KW-1185">Reference proteome</keyword>
<comment type="caution">
    <text evidence="1">The sequence shown here is derived from an EMBL/GenBank/DDBJ whole genome shotgun (WGS) entry which is preliminary data.</text>
</comment>
<dbReference type="Proteomes" id="UP001607303">
    <property type="component" value="Unassembled WGS sequence"/>
</dbReference>
<dbReference type="EMBL" id="JAYRBN010000116">
    <property type="protein sequence ID" value="KAL2721957.1"/>
    <property type="molecule type" value="Genomic_DNA"/>
</dbReference>
<gene>
    <name evidence="1" type="ORF">V1477_020777</name>
</gene>
<sequence>MRVLDVARAHVPPSVLKVARAHVPPLGMLYSPVTNLHFWSLQTRFRRSRFDNMSVLELVRAHVPPSGKLYSPVKNLQHWCLQKFSR</sequence>
<evidence type="ECO:0000313" key="1">
    <source>
        <dbReference type="EMBL" id="KAL2721957.1"/>
    </source>
</evidence>
<proteinExistence type="predicted"/>
<evidence type="ECO:0000313" key="2">
    <source>
        <dbReference type="Proteomes" id="UP001607303"/>
    </source>
</evidence>
<dbReference type="AlphaFoldDB" id="A0ABD2ANR5"/>
<name>A0ABD2ANR5_VESMC</name>